<dbReference type="PANTHER" id="PTHR16128:SF5">
    <property type="entry name" value="FAD_NAD(P)-BINDING OXIDOREDUCTASE FAMILY PROTEIN"/>
    <property type="match status" value="1"/>
</dbReference>
<proteinExistence type="predicted"/>
<dbReference type="PROSITE" id="PS51257">
    <property type="entry name" value="PROKAR_LIPOPROTEIN"/>
    <property type="match status" value="1"/>
</dbReference>
<evidence type="ECO:0000313" key="3">
    <source>
        <dbReference type="Proteomes" id="UP000787635"/>
    </source>
</evidence>
<evidence type="ECO:0000259" key="1">
    <source>
        <dbReference type="Pfam" id="PF01593"/>
    </source>
</evidence>
<dbReference type="EMBL" id="JAAVNE010000006">
    <property type="protein sequence ID" value="NKC30297.1"/>
    <property type="molecule type" value="Genomic_DNA"/>
</dbReference>
<dbReference type="Pfam" id="PF01593">
    <property type="entry name" value="Amino_oxidase"/>
    <property type="match status" value="1"/>
</dbReference>
<reference evidence="2 3" key="1">
    <citation type="submission" date="2020-03" db="EMBL/GenBank/DDBJ databases">
        <title>Roseomonas selenitidurans sp. nov. isolated from urban soil.</title>
        <authorList>
            <person name="Liu H."/>
        </authorList>
    </citation>
    <scope>NUCLEOTIDE SEQUENCE [LARGE SCALE GENOMIC DNA]</scope>
    <source>
        <strain evidence="2 3">BU-1</strain>
    </source>
</reference>
<keyword evidence="3" id="KW-1185">Reference proteome</keyword>
<sequence>MPPKDIAIVGAGLAGLACAKTLAAYDVRLRLFDKGRSPGGRMATRRVEAEGQVLNFDHGAQYLTAHGAAFAAALDAAHAQEWPDAGRRVGVPRMSSVPRALAEGMDIDLQRQVTQITGGPGAWYLHHLDARLIRPGRPFPTQAPEREGPFDAVVLAMPAPQAGALLAGPAPHLAAVLEVVRFEPCWALMLAFPQRLDLPDAIRLESGPIGWAARDSSKPGRDANQELWVVQGGPAWSREHLELEAEQAGTLLLEAFARHAGGSLPAPFYKAAHRWRHALVEVPLGAPCLWDASLGLGATGDWCIGARAEAAVDSAAALVAAIRSS</sequence>
<dbReference type="Pfam" id="PF13450">
    <property type="entry name" value="NAD_binding_8"/>
    <property type="match status" value="1"/>
</dbReference>
<dbReference type="RefSeq" id="WP_168027939.1">
    <property type="nucleotide sequence ID" value="NZ_JAAVNE010000006.1"/>
</dbReference>
<dbReference type="SUPFAM" id="SSF51905">
    <property type="entry name" value="FAD/NAD(P)-binding domain"/>
    <property type="match status" value="1"/>
</dbReference>
<dbReference type="Gene3D" id="3.90.660.10">
    <property type="match status" value="1"/>
</dbReference>
<evidence type="ECO:0000313" key="2">
    <source>
        <dbReference type="EMBL" id="NKC30297.1"/>
    </source>
</evidence>
<dbReference type="PANTHER" id="PTHR16128">
    <property type="entry name" value="FAD/NAD(P)-BINDING OXIDOREDUCTASE FAMILY PROTEIN"/>
    <property type="match status" value="1"/>
</dbReference>
<organism evidence="2 3">
    <name type="scientific">Falsiroseomonas selenitidurans</name>
    <dbReference type="NCBI Taxonomy" id="2716335"/>
    <lineage>
        <taxon>Bacteria</taxon>
        <taxon>Pseudomonadati</taxon>
        <taxon>Pseudomonadota</taxon>
        <taxon>Alphaproteobacteria</taxon>
        <taxon>Acetobacterales</taxon>
        <taxon>Roseomonadaceae</taxon>
        <taxon>Falsiroseomonas</taxon>
    </lineage>
</organism>
<gene>
    <name evidence="2" type="ORF">HEQ75_05450</name>
</gene>
<protein>
    <submittedName>
        <fullName evidence="2">NAD(P)-binding protein</fullName>
    </submittedName>
</protein>
<dbReference type="InterPro" id="IPR036188">
    <property type="entry name" value="FAD/NAD-bd_sf"/>
</dbReference>
<accession>A0ABX1E3F1</accession>
<dbReference type="Gene3D" id="3.50.50.60">
    <property type="entry name" value="FAD/NAD(P)-binding domain"/>
    <property type="match status" value="1"/>
</dbReference>
<dbReference type="Proteomes" id="UP000787635">
    <property type="component" value="Unassembled WGS sequence"/>
</dbReference>
<name>A0ABX1E3F1_9PROT</name>
<comment type="caution">
    <text evidence="2">The sequence shown here is derived from an EMBL/GenBank/DDBJ whole genome shotgun (WGS) entry which is preliminary data.</text>
</comment>
<dbReference type="InterPro" id="IPR002937">
    <property type="entry name" value="Amino_oxidase"/>
</dbReference>
<feature type="domain" description="Amine oxidase" evidence="1">
    <location>
        <begin position="80"/>
        <end position="277"/>
    </location>
</feature>